<dbReference type="InterPro" id="IPR005000">
    <property type="entry name" value="Aldolase/citrate-lyase_domain"/>
</dbReference>
<keyword evidence="7" id="KW-1185">Reference proteome</keyword>
<feature type="domain" description="HpcH/HpaI aldolase/citrate lyase" evidence="5">
    <location>
        <begin position="3"/>
        <end position="97"/>
    </location>
</feature>
<dbReference type="AlphaFoldDB" id="A0AAQ3S6F6"/>
<evidence type="ECO:0000313" key="7">
    <source>
        <dbReference type="Proteomes" id="UP001374535"/>
    </source>
</evidence>
<reference evidence="6 7" key="1">
    <citation type="journal article" date="2023" name="Life. Sci Alliance">
        <title>Evolutionary insights into 3D genome organization and epigenetic landscape of Vigna mungo.</title>
        <authorList>
            <person name="Junaid A."/>
            <person name="Singh B."/>
            <person name="Bhatia S."/>
        </authorList>
    </citation>
    <scope>NUCLEOTIDE SEQUENCE [LARGE SCALE GENOMIC DNA]</scope>
    <source>
        <strain evidence="6">Urdbean</strain>
    </source>
</reference>
<evidence type="ECO:0000256" key="4">
    <source>
        <dbReference type="SAM" id="MobiDB-lite"/>
    </source>
</evidence>
<dbReference type="GO" id="GO:0046872">
    <property type="term" value="F:metal ion binding"/>
    <property type="evidence" value="ECO:0007669"/>
    <property type="project" value="UniProtKB-KW"/>
</dbReference>
<evidence type="ECO:0000313" key="6">
    <source>
        <dbReference type="EMBL" id="WVZ17491.1"/>
    </source>
</evidence>
<keyword evidence="2" id="KW-0479">Metal-binding</keyword>
<dbReference type="Pfam" id="PF03328">
    <property type="entry name" value="HpcH_HpaI"/>
    <property type="match status" value="1"/>
</dbReference>
<name>A0AAQ3S6F6_VIGMU</name>
<gene>
    <name evidence="6" type="ORF">V8G54_010473</name>
</gene>
<sequence length="130" mass="14341">MREGVANTGKIAAVDDVDCVQMGPLDLSASLGYLWDLGNKRVREALREAEKKVLESRNDGVESRAYLAGFTTTFDGARDLRSRGYHMVSGTVDIGLFPSAAAEDVIAFKTSVSESEEEEEKEVDKKYWSE</sequence>
<dbReference type="Proteomes" id="UP001374535">
    <property type="component" value="Chromosome 3"/>
</dbReference>
<protein>
    <recommendedName>
        <fullName evidence="5">HpcH/HpaI aldolase/citrate lyase domain-containing protein</fullName>
    </recommendedName>
</protein>
<accession>A0AAQ3S6F6</accession>
<dbReference type="SUPFAM" id="SSF51621">
    <property type="entry name" value="Phosphoenolpyruvate/pyruvate domain"/>
    <property type="match status" value="1"/>
</dbReference>
<dbReference type="GO" id="GO:0016832">
    <property type="term" value="F:aldehyde-lyase activity"/>
    <property type="evidence" value="ECO:0007669"/>
    <property type="project" value="TreeGrafter"/>
</dbReference>
<comment type="similarity">
    <text evidence="1">Belongs to the HpcH/HpaI aldolase family.</text>
</comment>
<dbReference type="GO" id="GO:0005737">
    <property type="term" value="C:cytoplasm"/>
    <property type="evidence" value="ECO:0007669"/>
    <property type="project" value="TreeGrafter"/>
</dbReference>
<keyword evidence="3" id="KW-0456">Lyase</keyword>
<dbReference type="PANTHER" id="PTHR30502:SF0">
    <property type="entry name" value="PHOSPHOENOLPYRUVATE CARBOXYLASE FAMILY PROTEIN"/>
    <property type="match status" value="1"/>
</dbReference>
<dbReference type="PANTHER" id="PTHR30502">
    <property type="entry name" value="2-KETO-3-DEOXY-L-RHAMNONATE ALDOLASE"/>
    <property type="match status" value="1"/>
</dbReference>
<dbReference type="Gene3D" id="3.20.20.60">
    <property type="entry name" value="Phosphoenolpyruvate-binding domains"/>
    <property type="match status" value="1"/>
</dbReference>
<organism evidence="6 7">
    <name type="scientific">Vigna mungo</name>
    <name type="common">Black gram</name>
    <name type="synonym">Phaseolus mungo</name>
    <dbReference type="NCBI Taxonomy" id="3915"/>
    <lineage>
        <taxon>Eukaryota</taxon>
        <taxon>Viridiplantae</taxon>
        <taxon>Streptophyta</taxon>
        <taxon>Embryophyta</taxon>
        <taxon>Tracheophyta</taxon>
        <taxon>Spermatophyta</taxon>
        <taxon>Magnoliopsida</taxon>
        <taxon>eudicotyledons</taxon>
        <taxon>Gunneridae</taxon>
        <taxon>Pentapetalae</taxon>
        <taxon>rosids</taxon>
        <taxon>fabids</taxon>
        <taxon>Fabales</taxon>
        <taxon>Fabaceae</taxon>
        <taxon>Papilionoideae</taxon>
        <taxon>50 kb inversion clade</taxon>
        <taxon>NPAAA clade</taxon>
        <taxon>indigoferoid/millettioid clade</taxon>
        <taxon>Phaseoleae</taxon>
        <taxon>Vigna</taxon>
    </lineage>
</organism>
<dbReference type="InterPro" id="IPR040442">
    <property type="entry name" value="Pyrv_kinase-like_dom_sf"/>
</dbReference>
<dbReference type="EMBL" id="CP144698">
    <property type="protein sequence ID" value="WVZ17491.1"/>
    <property type="molecule type" value="Genomic_DNA"/>
</dbReference>
<evidence type="ECO:0000256" key="3">
    <source>
        <dbReference type="ARBA" id="ARBA00023239"/>
    </source>
</evidence>
<evidence type="ECO:0000259" key="5">
    <source>
        <dbReference type="Pfam" id="PF03328"/>
    </source>
</evidence>
<proteinExistence type="inferred from homology"/>
<dbReference type="InterPro" id="IPR015813">
    <property type="entry name" value="Pyrv/PenolPyrv_kinase-like_dom"/>
</dbReference>
<feature type="region of interest" description="Disordered" evidence="4">
    <location>
        <begin position="111"/>
        <end position="130"/>
    </location>
</feature>
<evidence type="ECO:0000256" key="2">
    <source>
        <dbReference type="ARBA" id="ARBA00022723"/>
    </source>
</evidence>
<evidence type="ECO:0000256" key="1">
    <source>
        <dbReference type="ARBA" id="ARBA00005568"/>
    </source>
</evidence>
<dbReference type="InterPro" id="IPR050251">
    <property type="entry name" value="HpcH-HpaI_aldolase"/>
</dbReference>